<dbReference type="EMBL" id="CP126212">
    <property type="protein sequence ID" value="WIA14119.1"/>
    <property type="molecule type" value="Genomic_DNA"/>
</dbReference>
<dbReference type="Proteomes" id="UP001244341">
    <property type="component" value="Chromosome 5b"/>
</dbReference>
<name>A0ABY8TZ22_TETOB</name>
<evidence type="ECO:0000313" key="2">
    <source>
        <dbReference type="EMBL" id="WIA14119.1"/>
    </source>
</evidence>
<feature type="signal peptide" evidence="1">
    <location>
        <begin position="1"/>
        <end position="23"/>
    </location>
</feature>
<evidence type="ECO:0008006" key="4">
    <source>
        <dbReference type="Google" id="ProtNLM"/>
    </source>
</evidence>
<accession>A0ABY8TZ22</accession>
<evidence type="ECO:0000256" key="1">
    <source>
        <dbReference type="SAM" id="SignalP"/>
    </source>
</evidence>
<keyword evidence="3" id="KW-1185">Reference proteome</keyword>
<proteinExistence type="predicted"/>
<gene>
    <name evidence="2" type="ORF">OEZ85_002663</name>
</gene>
<sequence>MKSKMSAMSGLLLLGMLCLAAHAADDPAPEAPAATAASANITAGATGWWPVAHTDVYKLLAPKGEPFHAVLEVLNNDFPGPRPDGAHEIIITGVTTISGNYGGITMTKYHLEYDIKRYDGRKVIDTFRYTVANRGDLSKTSTAAVKVRVDLLPLPSPSPAPISPLFPKADDFWFKVATAGSTVTKQLDVLANDREGQVNGTELQIMGLDTSAPLTGTPSISADKKSITYTVPRYSGRDINDRFWYNVTNNGGKTEKKARVVVRVRYDPPLVATNDLYSVTPPNDVAGVRFSNVLDVLSNDRGNGAVRVVSAAPYPLGATLQGSVQPTADQRGILYTATYYGSPYVETFSYSIFDAREQSAFATVKVAVGRPVPMIQARDDKYQFELAVGSTDSNWVLRVMDNDLKTMAGGGYIDSVAFRKPASDMQGNATITATMPDGTQGIEYRLAKPFDGTTFTYKFKYLLCGFPPINECNTALVDVEIKGPREQWVAIADNYSLALDINGNLPPTVLDVLANDQGRGLKLVGYRQSSTEGYLAMDNNKFLYQVMQYRGPSYTMTINYTNEDERKEQHSTTATVNVAAPFIEPQLQDDTVNGISPSGLTYTLPVDVLKNDLPAGGLRLLRVERFRGNWGNLTVDSTGSYLIYSLYTDSFAPTTITDQYRYVATTKGVGGAEYRAYVTINTAITSK</sequence>
<feature type="chain" id="PRO_5045819552" description="Cadherin domain-containing protein" evidence="1">
    <location>
        <begin position="24"/>
        <end position="687"/>
    </location>
</feature>
<reference evidence="2 3" key="1">
    <citation type="submission" date="2023-05" db="EMBL/GenBank/DDBJ databases">
        <title>A 100% complete, gapless, phased diploid assembly of the Scenedesmus obliquus UTEX 3031 genome.</title>
        <authorList>
            <person name="Biondi T.C."/>
            <person name="Hanschen E.R."/>
            <person name="Kwon T."/>
            <person name="Eng W."/>
            <person name="Kruse C.P.S."/>
            <person name="Koehler S.I."/>
            <person name="Kunde Y."/>
            <person name="Gleasner C.D."/>
            <person name="You Mak K.T."/>
            <person name="Polle J."/>
            <person name="Hovde B.T."/>
            <person name="Starkenburg S.R."/>
        </authorList>
    </citation>
    <scope>NUCLEOTIDE SEQUENCE [LARGE SCALE GENOMIC DNA]</scope>
    <source>
        <strain evidence="2 3">DOE0152z</strain>
    </source>
</reference>
<organism evidence="2 3">
    <name type="scientific">Tetradesmus obliquus</name>
    <name type="common">Green alga</name>
    <name type="synonym">Acutodesmus obliquus</name>
    <dbReference type="NCBI Taxonomy" id="3088"/>
    <lineage>
        <taxon>Eukaryota</taxon>
        <taxon>Viridiplantae</taxon>
        <taxon>Chlorophyta</taxon>
        <taxon>core chlorophytes</taxon>
        <taxon>Chlorophyceae</taxon>
        <taxon>CS clade</taxon>
        <taxon>Sphaeropleales</taxon>
        <taxon>Scenedesmaceae</taxon>
        <taxon>Tetradesmus</taxon>
    </lineage>
</organism>
<protein>
    <recommendedName>
        <fullName evidence="4">Cadherin domain-containing protein</fullName>
    </recommendedName>
</protein>
<evidence type="ECO:0000313" key="3">
    <source>
        <dbReference type="Proteomes" id="UP001244341"/>
    </source>
</evidence>
<keyword evidence="1" id="KW-0732">Signal</keyword>